<gene>
    <name evidence="2" type="ORF">ABZ508_05945</name>
</gene>
<comment type="caution">
    <text evidence="2">The sequence shown here is derived from an EMBL/GenBank/DDBJ whole genome shotgun (WGS) entry which is preliminary data.</text>
</comment>
<dbReference type="PANTHER" id="PTHR43135">
    <property type="entry name" value="ALPHA-D-RIBOSE 1-METHYLPHOSPHONATE 5-TRIPHOSPHATE DIPHOSPHATASE"/>
    <property type="match status" value="1"/>
</dbReference>
<organism evidence="2 3">
    <name type="scientific">Streptomyces lavendulocolor</name>
    <dbReference type="NCBI Taxonomy" id="67316"/>
    <lineage>
        <taxon>Bacteria</taxon>
        <taxon>Bacillati</taxon>
        <taxon>Actinomycetota</taxon>
        <taxon>Actinomycetes</taxon>
        <taxon>Kitasatosporales</taxon>
        <taxon>Streptomycetaceae</taxon>
        <taxon>Streptomyces</taxon>
    </lineage>
</organism>
<dbReference type="InterPro" id="IPR032466">
    <property type="entry name" value="Metal_Hydrolase"/>
</dbReference>
<dbReference type="Gene3D" id="2.30.40.10">
    <property type="entry name" value="Urease, subunit C, domain 1"/>
    <property type="match status" value="1"/>
</dbReference>
<reference evidence="2 3" key="1">
    <citation type="submission" date="2024-06" db="EMBL/GenBank/DDBJ databases">
        <title>The Natural Products Discovery Center: Release of the First 8490 Sequenced Strains for Exploring Actinobacteria Biosynthetic Diversity.</title>
        <authorList>
            <person name="Kalkreuter E."/>
            <person name="Kautsar S.A."/>
            <person name="Yang D."/>
            <person name="Bader C.D."/>
            <person name="Teijaro C.N."/>
            <person name="Fluegel L."/>
            <person name="Davis C.M."/>
            <person name="Simpson J.R."/>
            <person name="Lauterbach L."/>
            <person name="Steele A.D."/>
            <person name="Gui C."/>
            <person name="Meng S."/>
            <person name="Li G."/>
            <person name="Viehrig K."/>
            <person name="Ye F."/>
            <person name="Su P."/>
            <person name="Kiefer A.F."/>
            <person name="Nichols A."/>
            <person name="Cepeda A.J."/>
            <person name="Yan W."/>
            <person name="Fan B."/>
            <person name="Jiang Y."/>
            <person name="Adhikari A."/>
            <person name="Zheng C.-J."/>
            <person name="Schuster L."/>
            <person name="Cowan T.M."/>
            <person name="Smanski M.J."/>
            <person name="Chevrette M.G."/>
            <person name="De Carvalho L.P.S."/>
            <person name="Shen B."/>
        </authorList>
    </citation>
    <scope>NUCLEOTIDE SEQUENCE [LARGE SCALE GENOMIC DNA]</scope>
    <source>
        <strain evidence="2 3">NPDC006337</strain>
    </source>
</reference>
<dbReference type="Pfam" id="PF01979">
    <property type="entry name" value="Amidohydro_1"/>
    <property type="match status" value="1"/>
</dbReference>
<dbReference type="InterPro" id="IPR011059">
    <property type="entry name" value="Metal-dep_hydrolase_composite"/>
</dbReference>
<dbReference type="RefSeq" id="WP_359654087.1">
    <property type="nucleotide sequence ID" value="NZ_JBEXZP010000035.1"/>
</dbReference>
<evidence type="ECO:0000313" key="3">
    <source>
        <dbReference type="Proteomes" id="UP001550378"/>
    </source>
</evidence>
<keyword evidence="3" id="KW-1185">Reference proteome</keyword>
<evidence type="ECO:0000259" key="1">
    <source>
        <dbReference type="Pfam" id="PF01979"/>
    </source>
</evidence>
<dbReference type="InterPro" id="IPR006680">
    <property type="entry name" value="Amidohydro-rel"/>
</dbReference>
<name>A0ABV2W037_9ACTN</name>
<dbReference type="SUPFAM" id="SSF51556">
    <property type="entry name" value="Metallo-dependent hydrolases"/>
    <property type="match status" value="1"/>
</dbReference>
<proteinExistence type="predicted"/>
<protein>
    <submittedName>
        <fullName evidence="2">Amidohydrolase family protein</fullName>
    </submittedName>
</protein>
<dbReference type="Proteomes" id="UP001550378">
    <property type="component" value="Unassembled WGS sequence"/>
</dbReference>
<accession>A0ABV2W037</accession>
<dbReference type="SUPFAM" id="SSF51338">
    <property type="entry name" value="Composite domain of metallo-dependent hydrolases"/>
    <property type="match status" value="1"/>
</dbReference>
<dbReference type="EMBL" id="JBEXZR010000003">
    <property type="protein sequence ID" value="MEU0706910.1"/>
    <property type="molecule type" value="Genomic_DNA"/>
</dbReference>
<feature type="domain" description="Amidohydrolase-related" evidence="1">
    <location>
        <begin position="59"/>
        <end position="413"/>
    </location>
</feature>
<sequence>MTADRRLLLHDVTVQEGLGRASLPARSVLVAGDRVEAVLPAAEAPSDGDFVRWDLGGATVMPGMTLGHTHIAYADVTTGRETLFKYRVPEAALHAARHCAGLLECGYTAFVGAGSVAGIDMALKNAVEAGVIRGPRITPCSRDLMVSGPPGRRSPELKQRMPRELMPVVDVLGDLVTYTEEEIDQGAEIIKVFSSGDDTFPNARSDELLFTREELTTVVEVAHRRGARVRAHSRGLEGIRNALAAGVDVIDHATYADDAALDLIAERGVFVVPSLFQPDRLLALGERFGKAPDYLEALDFKDEIANTLRFLPKAERLGLRIVPGDDFGFAWTPHGTYADELVMYVERAGIAPETVIKWACANGAELAGRGGDAGVVAPGRLADLVVWDRDPAADLTVLQDRGALRSVLIGGRHVAGPVAPPSPSPSSSAVPAAVRGGYLTPA</sequence>
<dbReference type="InterPro" id="IPR051781">
    <property type="entry name" value="Metallo-dep_Hydrolase"/>
</dbReference>
<evidence type="ECO:0000313" key="2">
    <source>
        <dbReference type="EMBL" id="MEU0706910.1"/>
    </source>
</evidence>
<dbReference type="Gene3D" id="3.20.20.140">
    <property type="entry name" value="Metal-dependent hydrolases"/>
    <property type="match status" value="1"/>
</dbReference>
<dbReference type="PANTHER" id="PTHR43135:SF3">
    <property type="entry name" value="ALPHA-D-RIBOSE 1-METHYLPHOSPHONATE 5-TRIPHOSPHATE DIPHOSPHATASE"/>
    <property type="match status" value="1"/>
</dbReference>